<dbReference type="GO" id="GO:0003700">
    <property type="term" value="F:DNA-binding transcription factor activity"/>
    <property type="evidence" value="ECO:0007669"/>
    <property type="project" value="InterPro"/>
</dbReference>
<reference evidence="4" key="2">
    <citation type="submission" date="2020-09" db="EMBL/GenBank/DDBJ databases">
        <authorList>
            <person name="Sun Q."/>
            <person name="Ohkuma M."/>
        </authorList>
    </citation>
    <scope>NUCLEOTIDE SEQUENCE</scope>
    <source>
        <strain evidence="4">JCM 3172</strain>
    </source>
</reference>
<keyword evidence="5" id="KW-1185">Reference proteome</keyword>
<evidence type="ECO:0000313" key="5">
    <source>
        <dbReference type="Proteomes" id="UP000619486"/>
    </source>
</evidence>
<evidence type="ECO:0000259" key="3">
    <source>
        <dbReference type="PROSITE" id="PS50937"/>
    </source>
</evidence>
<dbReference type="GO" id="GO:0003677">
    <property type="term" value="F:DNA binding"/>
    <property type="evidence" value="ECO:0007669"/>
    <property type="project" value="UniProtKB-KW"/>
</dbReference>
<sequence>MGKEVGTEAGAGSRSDSVTASAAAADTSTPAGVRYRREELAAAAGVKVRNLRYYQERGLLPAPRREGRIAWYSEDHLARLRLIDDLLGRGYTVNGIAELLAAWDQGGGIAQLLGVEREMTRDWVQEEPVTVGLDELREMFGPAATPRDTRRAAELEYVRVEGDTVTFPSRRLLEVTQTLVRLGVPLAEILDAGEFVQIQAAALADRFVGLFRRHVIGPEGLERLSAAQLDHVAQAAGALRPVAGDVVAAEFARAMARRVEAEVAALLRTEQ</sequence>
<dbReference type="Pfam" id="PF13411">
    <property type="entry name" value="MerR_1"/>
    <property type="match status" value="1"/>
</dbReference>
<feature type="domain" description="HTH merR-type" evidence="3">
    <location>
        <begin position="39"/>
        <end position="102"/>
    </location>
</feature>
<organism evidence="4 5">
    <name type="scientific">Streptomyces purpureus</name>
    <dbReference type="NCBI Taxonomy" id="1951"/>
    <lineage>
        <taxon>Bacteria</taxon>
        <taxon>Bacillati</taxon>
        <taxon>Actinomycetota</taxon>
        <taxon>Actinomycetes</taxon>
        <taxon>Kitasatosporales</taxon>
        <taxon>Streptomycetaceae</taxon>
        <taxon>Streptomyces</taxon>
    </lineage>
</organism>
<protein>
    <submittedName>
        <fullName evidence="4">MerR family transcriptional regulator</fullName>
    </submittedName>
</protein>
<dbReference type="SMART" id="SM00422">
    <property type="entry name" value="HTH_MERR"/>
    <property type="match status" value="1"/>
</dbReference>
<dbReference type="PANTHER" id="PTHR30204">
    <property type="entry name" value="REDOX-CYCLING DRUG-SENSING TRANSCRIPTIONAL ACTIVATOR SOXR"/>
    <property type="match status" value="1"/>
</dbReference>
<proteinExistence type="predicted"/>
<dbReference type="PROSITE" id="PS50937">
    <property type="entry name" value="HTH_MERR_2"/>
    <property type="match status" value="1"/>
</dbReference>
<dbReference type="Proteomes" id="UP000619486">
    <property type="component" value="Unassembled WGS sequence"/>
</dbReference>
<accession>A0A918HAB1</accession>
<dbReference type="Gene3D" id="1.10.1660.10">
    <property type="match status" value="1"/>
</dbReference>
<keyword evidence="1" id="KW-0238">DNA-binding</keyword>
<comment type="caution">
    <text evidence="4">The sequence shown here is derived from an EMBL/GenBank/DDBJ whole genome shotgun (WGS) entry which is preliminary data.</text>
</comment>
<dbReference type="InterPro" id="IPR009061">
    <property type="entry name" value="DNA-bd_dom_put_sf"/>
</dbReference>
<evidence type="ECO:0000313" key="4">
    <source>
        <dbReference type="EMBL" id="GGT46305.1"/>
    </source>
</evidence>
<dbReference type="SUPFAM" id="SSF46955">
    <property type="entry name" value="Putative DNA-binding domain"/>
    <property type="match status" value="1"/>
</dbReference>
<feature type="region of interest" description="Disordered" evidence="2">
    <location>
        <begin position="1"/>
        <end position="28"/>
    </location>
</feature>
<dbReference type="InterPro" id="IPR047057">
    <property type="entry name" value="MerR_fam"/>
</dbReference>
<gene>
    <name evidence="4" type="ORF">GCM10014713_45370</name>
</gene>
<feature type="compositionally biased region" description="Low complexity" evidence="2">
    <location>
        <begin position="13"/>
        <end position="28"/>
    </location>
</feature>
<dbReference type="AlphaFoldDB" id="A0A918HAB1"/>
<dbReference type="InterPro" id="IPR000551">
    <property type="entry name" value="MerR-type_HTH_dom"/>
</dbReference>
<name>A0A918HAB1_9ACTN</name>
<reference evidence="4" key="1">
    <citation type="journal article" date="2014" name="Int. J. Syst. Evol. Microbiol.">
        <title>Complete genome sequence of Corynebacterium casei LMG S-19264T (=DSM 44701T), isolated from a smear-ripened cheese.</title>
        <authorList>
            <consortium name="US DOE Joint Genome Institute (JGI-PGF)"/>
            <person name="Walter F."/>
            <person name="Albersmeier A."/>
            <person name="Kalinowski J."/>
            <person name="Ruckert C."/>
        </authorList>
    </citation>
    <scope>NUCLEOTIDE SEQUENCE</scope>
    <source>
        <strain evidence="4">JCM 3172</strain>
    </source>
</reference>
<dbReference type="PANTHER" id="PTHR30204:SF93">
    <property type="entry name" value="HTH MERR-TYPE DOMAIN-CONTAINING PROTEIN"/>
    <property type="match status" value="1"/>
</dbReference>
<evidence type="ECO:0000256" key="1">
    <source>
        <dbReference type="ARBA" id="ARBA00023125"/>
    </source>
</evidence>
<dbReference type="EMBL" id="BMQQ01000018">
    <property type="protein sequence ID" value="GGT46305.1"/>
    <property type="molecule type" value="Genomic_DNA"/>
</dbReference>
<evidence type="ECO:0000256" key="2">
    <source>
        <dbReference type="SAM" id="MobiDB-lite"/>
    </source>
</evidence>